<keyword evidence="1" id="KW-0472">Membrane</keyword>
<accession>A0A4R7RYZ5</accession>
<dbReference type="EMBL" id="SOCA01000003">
    <property type="protein sequence ID" value="TDU71160.1"/>
    <property type="molecule type" value="Genomic_DNA"/>
</dbReference>
<organism evidence="2 3">
    <name type="scientific">Prosthecobacter fusiformis</name>
    <dbReference type="NCBI Taxonomy" id="48464"/>
    <lineage>
        <taxon>Bacteria</taxon>
        <taxon>Pseudomonadati</taxon>
        <taxon>Verrucomicrobiota</taxon>
        <taxon>Verrucomicrobiia</taxon>
        <taxon>Verrucomicrobiales</taxon>
        <taxon>Verrucomicrobiaceae</taxon>
        <taxon>Prosthecobacter</taxon>
    </lineage>
</organism>
<sequence length="64" mass="6794">MQPVAQQIFRTIAFLMVVMSLPMLLVSPGFVSGLTLLAGVMLFGVAHQIGPSSVLKSVRAPNLI</sequence>
<name>A0A4R7RYZ5_9BACT</name>
<keyword evidence="1" id="KW-0812">Transmembrane</keyword>
<evidence type="ECO:0000256" key="1">
    <source>
        <dbReference type="SAM" id="Phobius"/>
    </source>
</evidence>
<comment type="caution">
    <text evidence="2">The sequence shown here is derived from an EMBL/GenBank/DDBJ whole genome shotgun (WGS) entry which is preliminary data.</text>
</comment>
<gene>
    <name evidence="2" type="ORF">EI77_02279</name>
</gene>
<reference evidence="2 3" key="1">
    <citation type="submission" date="2019-03" db="EMBL/GenBank/DDBJ databases">
        <title>Genomic Encyclopedia of Archaeal and Bacterial Type Strains, Phase II (KMG-II): from individual species to whole genera.</title>
        <authorList>
            <person name="Goeker M."/>
        </authorList>
    </citation>
    <scope>NUCLEOTIDE SEQUENCE [LARGE SCALE GENOMIC DNA]</scope>
    <source>
        <strain evidence="2 3">ATCC 25309</strain>
    </source>
</reference>
<dbReference type="Proteomes" id="UP000295662">
    <property type="component" value="Unassembled WGS sequence"/>
</dbReference>
<evidence type="ECO:0000313" key="2">
    <source>
        <dbReference type="EMBL" id="TDU71160.1"/>
    </source>
</evidence>
<protein>
    <submittedName>
        <fullName evidence="2">Uncharacterized protein</fullName>
    </submittedName>
</protein>
<keyword evidence="1" id="KW-1133">Transmembrane helix</keyword>
<dbReference type="AlphaFoldDB" id="A0A4R7RYZ5"/>
<dbReference type="RefSeq" id="WP_133795339.1">
    <property type="nucleotide sequence ID" value="NZ_SOCA01000003.1"/>
</dbReference>
<feature type="transmembrane region" description="Helical" evidence="1">
    <location>
        <begin position="12"/>
        <end position="45"/>
    </location>
</feature>
<proteinExistence type="predicted"/>
<evidence type="ECO:0000313" key="3">
    <source>
        <dbReference type="Proteomes" id="UP000295662"/>
    </source>
</evidence>
<keyword evidence="3" id="KW-1185">Reference proteome</keyword>